<keyword evidence="1" id="KW-1133">Transmembrane helix</keyword>
<feature type="domain" description="DUF1707" evidence="2">
    <location>
        <begin position="8"/>
        <end position="60"/>
    </location>
</feature>
<keyword evidence="1" id="KW-0812">Transmembrane</keyword>
<dbReference type="EMBL" id="JACHMX010000001">
    <property type="protein sequence ID" value="MBB5855055.1"/>
    <property type="molecule type" value="Genomic_DNA"/>
</dbReference>
<proteinExistence type="predicted"/>
<dbReference type="InterPro" id="IPR012551">
    <property type="entry name" value="DUF1707_SHOCT-like"/>
</dbReference>
<evidence type="ECO:0000313" key="4">
    <source>
        <dbReference type="Proteomes" id="UP000580861"/>
    </source>
</evidence>
<evidence type="ECO:0000259" key="2">
    <source>
        <dbReference type="Pfam" id="PF08044"/>
    </source>
</evidence>
<keyword evidence="4" id="KW-1185">Reference proteome</keyword>
<protein>
    <recommendedName>
        <fullName evidence="2">DUF1707 domain-containing protein</fullName>
    </recommendedName>
</protein>
<dbReference type="Proteomes" id="UP000580861">
    <property type="component" value="Unassembled WGS sequence"/>
</dbReference>
<name>A0A841B8A0_9PSEU</name>
<gene>
    <name evidence="3" type="ORF">HDA45_005142</name>
</gene>
<evidence type="ECO:0000313" key="3">
    <source>
        <dbReference type="EMBL" id="MBB5855055.1"/>
    </source>
</evidence>
<comment type="caution">
    <text evidence="3">The sequence shown here is derived from an EMBL/GenBank/DDBJ whole genome shotgun (WGS) entry which is preliminary data.</text>
</comment>
<dbReference type="AlphaFoldDB" id="A0A841B8A0"/>
<keyword evidence="1" id="KW-0472">Membrane</keyword>
<feature type="transmembrane region" description="Helical" evidence="1">
    <location>
        <begin position="98"/>
        <end position="126"/>
    </location>
</feature>
<organism evidence="3 4">
    <name type="scientific">Amycolatopsis umgeniensis</name>
    <dbReference type="NCBI Taxonomy" id="336628"/>
    <lineage>
        <taxon>Bacteria</taxon>
        <taxon>Bacillati</taxon>
        <taxon>Actinomycetota</taxon>
        <taxon>Actinomycetes</taxon>
        <taxon>Pseudonocardiales</taxon>
        <taxon>Pseudonocardiaceae</taxon>
        <taxon>Amycolatopsis</taxon>
    </lineage>
</organism>
<sequence>MSAERPDMRLSDAERQDALDALEEHVRTGRLDLDEFGTRSAKVSAARMASDLEPLFTDLPSPRPSALLPLPPMPGVAQASAKNEAQPSKWLTASAVPIAAAVAIALFFFTRGTFIVFLLPLAVALIMSRRR</sequence>
<dbReference type="Pfam" id="PF08044">
    <property type="entry name" value="DUF1707"/>
    <property type="match status" value="1"/>
</dbReference>
<evidence type="ECO:0000256" key="1">
    <source>
        <dbReference type="SAM" id="Phobius"/>
    </source>
</evidence>
<accession>A0A841B8A0</accession>
<reference evidence="3 4" key="1">
    <citation type="submission" date="2020-08" db="EMBL/GenBank/DDBJ databases">
        <title>Sequencing the genomes of 1000 actinobacteria strains.</title>
        <authorList>
            <person name="Klenk H.-P."/>
        </authorList>
    </citation>
    <scope>NUCLEOTIDE SEQUENCE [LARGE SCALE GENOMIC DNA]</scope>
    <source>
        <strain evidence="3 4">DSM 45272</strain>
    </source>
</reference>